<feature type="compositionally biased region" description="Low complexity" evidence="1">
    <location>
        <begin position="132"/>
        <end position="158"/>
    </location>
</feature>
<evidence type="ECO:0000313" key="3">
    <source>
        <dbReference type="Proteomes" id="UP001498771"/>
    </source>
</evidence>
<proteinExistence type="predicted"/>
<feature type="region of interest" description="Disordered" evidence="1">
    <location>
        <begin position="129"/>
        <end position="201"/>
    </location>
</feature>
<organism evidence="2 3">
    <name type="scientific">Myxozyma melibiosi</name>
    <dbReference type="NCBI Taxonomy" id="54550"/>
    <lineage>
        <taxon>Eukaryota</taxon>
        <taxon>Fungi</taxon>
        <taxon>Dikarya</taxon>
        <taxon>Ascomycota</taxon>
        <taxon>Saccharomycotina</taxon>
        <taxon>Lipomycetes</taxon>
        <taxon>Lipomycetales</taxon>
        <taxon>Lipomycetaceae</taxon>
        <taxon>Myxozyma</taxon>
    </lineage>
</organism>
<feature type="compositionally biased region" description="Polar residues" evidence="1">
    <location>
        <begin position="17"/>
        <end position="27"/>
    </location>
</feature>
<accession>A0ABR1FF10</accession>
<keyword evidence="3" id="KW-1185">Reference proteome</keyword>
<dbReference type="GeneID" id="90037395"/>
<feature type="compositionally biased region" description="Low complexity" evidence="1">
    <location>
        <begin position="258"/>
        <end position="285"/>
    </location>
</feature>
<reference evidence="2 3" key="1">
    <citation type="submission" date="2024-03" db="EMBL/GenBank/DDBJ databases">
        <title>Genome-scale model development and genomic sequencing of the oleaginous clade Lipomyces.</title>
        <authorList>
            <consortium name="Lawrence Berkeley National Laboratory"/>
            <person name="Czajka J.J."/>
            <person name="Han Y."/>
            <person name="Kim J."/>
            <person name="Mondo S.J."/>
            <person name="Hofstad B.A."/>
            <person name="Robles A."/>
            <person name="Haridas S."/>
            <person name="Riley R."/>
            <person name="LaButti K."/>
            <person name="Pangilinan J."/>
            <person name="Andreopoulos W."/>
            <person name="Lipzen A."/>
            <person name="Yan J."/>
            <person name="Wang M."/>
            <person name="Ng V."/>
            <person name="Grigoriev I.V."/>
            <person name="Spatafora J.W."/>
            <person name="Magnuson J.K."/>
            <person name="Baker S.E."/>
            <person name="Pomraning K.R."/>
        </authorList>
    </citation>
    <scope>NUCLEOTIDE SEQUENCE [LARGE SCALE GENOMIC DNA]</scope>
    <source>
        <strain evidence="2 3">Phaff 52-87</strain>
    </source>
</reference>
<feature type="compositionally biased region" description="Low complexity" evidence="1">
    <location>
        <begin position="28"/>
        <end position="57"/>
    </location>
</feature>
<feature type="region of interest" description="Disordered" evidence="1">
    <location>
        <begin position="1"/>
        <end position="77"/>
    </location>
</feature>
<evidence type="ECO:0000313" key="2">
    <source>
        <dbReference type="EMBL" id="KAK7208444.1"/>
    </source>
</evidence>
<evidence type="ECO:0000256" key="1">
    <source>
        <dbReference type="SAM" id="MobiDB-lite"/>
    </source>
</evidence>
<protein>
    <submittedName>
        <fullName evidence="2">Uncharacterized protein</fullName>
    </submittedName>
</protein>
<feature type="compositionally biased region" description="Polar residues" evidence="1">
    <location>
        <begin position="162"/>
        <end position="189"/>
    </location>
</feature>
<comment type="caution">
    <text evidence="2">The sequence shown here is derived from an EMBL/GenBank/DDBJ whole genome shotgun (WGS) entry which is preliminary data.</text>
</comment>
<feature type="region of interest" description="Disordered" evidence="1">
    <location>
        <begin position="258"/>
        <end position="300"/>
    </location>
</feature>
<dbReference type="EMBL" id="JBBJBU010000001">
    <property type="protein sequence ID" value="KAK7208444.1"/>
    <property type="molecule type" value="Genomic_DNA"/>
</dbReference>
<dbReference type="Proteomes" id="UP001498771">
    <property type="component" value="Unassembled WGS sequence"/>
</dbReference>
<sequence length="300" mass="30888">MQQAVPREAPSPLLLATSPSCLPSPTYLSISGTTPTISPSPSPLLSASSSSTGLSSSYQRHQLKSRNPTLSMAMPPSPRFPASAFSRVYGQNPISDISSDTTPYLVPVGSPSGPVTPMQLADEEFQFPVAGTSPLTTPSYPTPGISASASQSNLQSSLGWRQRQQTISKPSPSNAFQRGSKYSQSAFSRTTNTVNSNNTGPGFTTTSSFLTAALNASAYAADVSQLRRQPSNGASSSNNASISAAAAAAAATAALPSASSYLASSSPSPLASPRSPWSPSSPAMSDGDVEEMEDLRMDGV</sequence>
<name>A0ABR1FF10_9ASCO</name>
<dbReference type="RefSeq" id="XP_064771477.1">
    <property type="nucleotide sequence ID" value="XM_064911883.1"/>
</dbReference>
<feature type="compositionally biased region" description="Low complexity" evidence="1">
    <location>
        <begin position="190"/>
        <end position="199"/>
    </location>
</feature>
<gene>
    <name evidence="2" type="ORF">BZA70DRAFT_273745</name>
</gene>